<sequence>MLSARLTRQLVRFNGRVVLQQSRNYADAAPASQLLLTFASPNQAFYSKQNVKQVDVPSFSGNFGILPSHVPTIAVIKPGIVTVYEEDGTTSKYFASSGNISVNADSTVQILAEEACPLDQLDAQAAREGLEKANQQVTSASSDEAKAEAQAAAECYEEIIKATN</sequence>
<evidence type="ECO:0000256" key="5">
    <source>
        <dbReference type="ARBA" id="ARBA00022792"/>
    </source>
</evidence>
<evidence type="ECO:0000256" key="1">
    <source>
        <dbReference type="ARBA" id="ARBA00004273"/>
    </source>
</evidence>
<dbReference type="InterPro" id="IPR036771">
    <property type="entry name" value="ATPsynth_dsu/esu_N"/>
</dbReference>
<evidence type="ECO:0000256" key="10">
    <source>
        <dbReference type="ARBA" id="ARBA00023136"/>
    </source>
</evidence>
<evidence type="ECO:0000256" key="16">
    <source>
        <dbReference type="ARBA" id="ARBA00062932"/>
    </source>
</evidence>
<dbReference type="Gene3D" id="1.20.5.440">
    <property type="entry name" value="ATP synthase delta/epsilon subunit, C-terminal domain"/>
    <property type="match status" value="1"/>
</dbReference>
<reference evidence="19 20" key="1">
    <citation type="journal article" date="2008" name="Nature">
        <title>The Trichoplax genome and the nature of placozoans.</title>
        <authorList>
            <person name="Srivastava M."/>
            <person name="Begovic E."/>
            <person name="Chapman J."/>
            <person name="Putnam N.H."/>
            <person name="Hellsten U."/>
            <person name="Kawashima T."/>
            <person name="Kuo A."/>
            <person name="Mitros T."/>
            <person name="Salamov A."/>
            <person name="Carpenter M.L."/>
            <person name="Signorovitch A.Y."/>
            <person name="Moreno M.A."/>
            <person name="Kamm K."/>
            <person name="Grimwood J."/>
            <person name="Schmutz J."/>
            <person name="Shapiro H."/>
            <person name="Grigoriev I.V."/>
            <person name="Buss L.W."/>
            <person name="Schierwater B."/>
            <person name="Dellaporta S.L."/>
            <person name="Rokhsar D.S."/>
        </authorList>
    </citation>
    <scope>NUCLEOTIDE SEQUENCE [LARGE SCALE GENOMIC DNA]</scope>
    <source>
        <strain evidence="19 20">Grell-BS-1999</strain>
    </source>
</reference>
<keyword evidence="9" id="KW-0496">Mitochondrion</keyword>
<dbReference type="GO" id="GO:0005743">
    <property type="term" value="C:mitochondrial inner membrane"/>
    <property type="evidence" value="ECO:0007669"/>
    <property type="project" value="UniProtKB-SubCell"/>
</dbReference>
<dbReference type="CTD" id="6755546"/>
<name>B3S2H9_TRIAD</name>
<dbReference type="eggNOG" id="KOG1758">
    <property type="taxonomic scope" value="Eukaryota"/>
</dbReference>
<comment type="function">
    <text evidence="15">Subunit delta, of the mitochondrial membrane ATP synthase complex (F(1)F(0) ATP synthase or Complex V) that produces ATP from ADP in the presence of a proton gradient across the membrane which is generated by electron transport complexes of the respiratory chain. ATP synthase complex consist of a soluble F(1) head domain - the catalytic core - and a membrane F(1) domain - the membrane proton channel. These two domains are linked by a central stalk rotating inside the F(1) region and a stationary peripheral stalk. During catalysis, ATP synthesis in the catalytic domain of F(1) is coupled via a rotary mechanism of the central stalk subunits to proton translocation. In vivo, can only synthesize ATP although its ATP hydrolase activity can be activated artificially in vitro. With the central stalk subunit gamma, is essential for the biogenesis of F(1) catalytic part of the ATP synthase complex namely in the formation of F1 assembly intermediate.</text>
</comment>
<evidence type="ECO:0000256" key="12">
    <source>
        <dbReference type="ARBA" id="ARBA00023310"/>
    </source>
</evidence>
<keyword evidence="12" id="KW-0066">ATP synthesis</keyword>
<comment type="subcellular location">
    <subcellularLocation>
        <location evidence="1">Mitochondrion inner membrane</location>
    </subcellularLocation>
</comment>
<dbReference type="GO" id="GO:0045259">
    <property type="term" value="C:proton-transporting ATP synthase complex"/>
    <property type="evidence" value="ECO:0000318"/>
    <property type="project" value="GO_Central"/>
</dbReference>
<dbReference type="SUPFAM" id="SSF46604">
    <property type="entry name" value="Epsilon subunit of F1F0-ATP synthase C-terminal domain"/>
    <property type="match status" value="1"/>
</dbReference>
<evidence type="ECO:0000256" key="14">
    <source>
        <dbReference type="ARBA" id="ARBA00032372"/>
    </source>
</evidence>
<dbReference type="AlphaFoldDB" id="B3S2H9"/>
<dbReference type="OrthoDB" id="270171at2759"/>
<evidence type="ECO:0000256" key="15">
    <source>
        <dbReference type="ARBA" id="ARBA00056834"/>
    </source>
</evidence>
<proteinExistence type="inferred from homology"/>
<dbReference type="InterPro" id="IPR020546">
    <property type="entry name" value="ATP_synth_F1_dsu/esu_N"/>
</dbReference>
<gene>
    <name evidence="19" type="ORF">TRIADDRAFT_64074</name>
</gene>
<evidence type="ECO:0000313" key="20">
    <source>
        <dbReference type="Proteomes" id="UP000009022"/>
    </source>
</evidence>
<dbReference type="PANTHER" id="PTHR13822">
    <property type="entry name" value="ATP SYNTHASE DELTA/EPSILON CHAIN"/>
    <property type="match status" value="1"/>
</dbReference>
<keyword evidence="8" id="KW-0406">Ion transport</keyword>
<dbReference type="OMA" id="PHQTIYR"/>
<dbReference type="STRING" id="10228.B3S2H9"/>
<dbReference type="GO" id="GO:0015986">
    <property type="term" value="P:proton motive force-driven ATP synthesis"/>
    <property type="evidence" value="ECO:0000318"/>
    <property type="project" value="GO_Central"/>
</dbReference>
<keyword evidence="7" id="KW-0007">Acetylation</keyword>
<dbReference type="FunFam" id="1.20.5.440:FF:000002">
    <property type="entry name" value="ATP synthase subunit delta, mitochondrial"/>
    <property type="match status" value="1"/>
</dbReference>
<dbReference type="InterPro" id="IPR001469">
    <property type="entry name" value="ATP_synth_F1_dsu/esu"/>
</dbReference>
<keyword evidence="10" id="KW-0472">Membrane</keyword>
<dbReference type="HAMAP" id="MF_00530">
    <property type="entry name" value="ATP_synth_epsil_bac"/>
    <property type="match status" value="1"/>
</dbReference>
<dbReference type="EMBL" id="DS985247">
    <property type="protein sequence ID" value="EDV23098.1"/>
    <property type="molecule type" value="Genomic_DNA"/>
</dbReference>
<keyword evidence="4" id="KW-0375">Hydrogen ion transport</keyword>
<evidence type="ECO:0000256" key="4">
    <source>
        <dbReference type="ARBA" id="ARBA00022781"/>
    </source>
</evidence>
<dbReference type="InParanoid" id="B3S2H9"/>
<dbReference type="NCBIfam" id="TIGR01216">
    <property type="entry name" value="ATP_synt_epsi"/>
    <property type="match status" value="1"/>
</dbReference>
<accession>B3S2H9</accession>
<organism evidence="19 20">
    <name type="scientific">Trichoplax adhaerens</name>
    <name type="common">Trichoplax reptans</name>
    <dbReference type="NCBI Taxonomy" id="10228"/>
    <lineage>
        <taxon>Eukaryota</taxon>
        <taxon>Metazoa</taxon>
        <taxon>Placozoa</taxon>
        <taxon>Uniplacotomia</taxon>
        <taxon>Trichoplacea</taxon>
        <taxon>Trichoplacidae</taxon>
        <taxon>Trichoplax</taxon>
    </lineage>
</organism>
<evidence type="ECO:0000256" key="9">
    <source>
        <dbReference type="ARBA" id="ARBA00023128"/>
    </source>
</evidence>
<dbReference type="FunCoup" id="B3S2H9">
    <property type="interactions" value="1431"/>
</dbReference>
<dbReference type="CDD" id="cd12152">
    <property type="entry name" value="F1-ATPase_delta"/>
    <property type="match status" value="1"/>
</dbReference>
<evidence type="ECO:0000256" key="13">
    <source>
        <dbReference type="ARBA" id="ARBA00031669"/>
    </source>
</evidence>
<dbReference type="PANTHER" id="PTHR13822:SF7">
    <property type="entry name" value="ATP SYNTHASE SUBUNIT DELTA, MITOCHONDRIAL"/>
    <property type="match status" value="1"/>
</dbReference>
<dbReference type="RefSeq" id="XP_002114008.1">
    <property type="nucleotide sequence ID" value="XM_002113972.1"/>
</dbReference>
<evidence type="ECO:0000256" key="17">
    <source>
        <dbReference type="ARBA" id="ARBA00070799"/>
    </source>
</evidence>
<evidence type="ECO:0000259" key="18">
    <source>
        <dbReference type="Pfam" id="PF02823"/>
    </source>
</evidence>
<keyword evidence="20" id="KW-1185">Reference proteome</keyword>
<dbReference type="PhylomeDB" id="B3S2H9"/>
<comment type="similarity">
    <text evidence="2">Belongs to the ATPase epsilon chain family.</text>
</comment>
<keyword evidence="6" id="KW-0809">Transit peptide</keyword>
<keyword evidence="11" id="KW-0139">CF(1)</keyword>
<evidence type="ECO:0000256" key="6">
    <source>
        <dbReference type="ARBA" id="ARBA00022946"/>
    </source>
</evidence>
<dbReference type="GO" id="GO:0046933">
    <property type="term" value="F:proton-transporting ATP synthase activity, rotational mechanism"/>
    <property type="evidence" value="ECO:0007669"/>
    <property type="project" value="InterPro"/>
</dbReference>
<evidence type="ECO:0000256" key="11">
    <source>
        <dbReference type="ARBA" id="ARBA00023196"/>
    </source>
</evidence>
<keyword evidence="5" id="KW-0999">Mitochondrion inner membrane</keyword>
<dbReference type="Gene3D" id="2.60.15.10">
    <property type="entry name" value="F0F1 ATP synthase delta/epsilon subunit, N-terminal"/>
    <property type="match status" value="1"/>
</dbReference>
<evidence type="ECO:0000256" key="7">
    <source>
        <dbReference type="ARBA" id="ARBA00022990"/>
    </source>
</evidence>
<dbReference type="KEGG" id="tad:TRIADDRAFT_64074"/>
<keyword evidence="3" id="KW-0813">Transport</keyword>
<comment type="subunit">
    <text evidence="16">Component of the ATP synthase complex composed at least of ATP5F1A/subunit alpha, ATP5F1B/subunit beta, ATP5MC1/subunit c (homooctomer), MT-ATP6/subunit a, MT-ATP8/subunit 8, ATP5ME/subunit e, ATP5MF/subunit f, ATP5MG/subunit g, ATP5MK/subunit k, ATP5MJ/subunit j, ATP5F1C/subunit gamma, ATP5F1D/subunit delta, ATP5F1E/subunit epsilon, ATP5PF/subunit F6, ATP5PB/subunit b, ATP5PD/subunit d, ATP5PO/subunit OSCP. ATP synthase complex consists of a soluble F(1) head domain (subunits alpha(3) and beta(3)) - the catalytic core - and a membrane F(0) domain - the membrane proton channel (subunits c, a, 8, e, f, g, k and j). These two domains are linked by a central stalk (subunits gamma, delta, and epsilon) rotating inside the F1 region and a stationary peripheral stalk (subunits F6, b, d, and OSCP). Component of a complex composed at least by ATPIF1, ATP5F1A, ATP5F1B, ATP5F1C AND ATP5F1E.</text>
</comment>
<evidence type="ECO:0000256" key="2">
    <source>
        <dbReference type="ARBA" id="ARBA00005712"/>
    </source>
</evidence>
<dbReference type="FunFam" id="2.60.15.10:FF:000004">
    <property type="entry name" value="ATP synthase subunit delta, mitochondrial"/>
    <property type="match status" value="1"/>
</dbReference>
<dbReference type="InterPro" id="IPR036794">
    <property type="entry name" value="ATP_F1_dsu/esu_C_sf"/>
</dbReference>
<evidence type="ECO:0000256" key="8">
    <source>
        <dbReference type="ARBA" id="ARBA00023065"/>
    </source>
</evidence>
<protein>
    <recommendedName>
        <fullName evidence="17">ATP synthase F(1) complex subunit delta, mitochondrial</fullName>
    </recommendedName>
    <alternativeName>
        <fullName evidence="14">ATP synthase F1 subunit delta</fullName>
    </alternativeName>
    <alternativeName>
        <fullName evidence="13">F-ATPase delta subunit</fullName>
    </alternativeName>
</protein>
<dbReference type="GeneID" id="6755546"/>
<dbReference type="Proteomes" id="UP000009022">
    <property type="component" value="Unassembled WGS sequence"/>
</dbReference>
<evidence type="ECO:0000256" key="3">
    <source>
        <dbReference type="ARBA" id="ARBA00022448"/>
    </source>
</evidence>
<dbReference type="SUPFAM" id="SSF51344">
    <property type="entry name" value="Epsilon subunit of F1F0-ATP synthase N-terminal domain"/>
    <property type="match status" value="1"/>
</dbReference>
<dbReference type="HOGENOM" id="CLU_084338_0_1_1"/>
<feature type="domain" description="ATP synthase F1 complex delta/epsilon subunit N-terminal" evidence="18">
    <location>
        <begin position="36"/>
        <end position="115"/>
    </location>
</feature>
<dbReference type="Pfam" id="PF02823">
    <property type="entry name" value="ATP-synt_DE_N"/>
    <property type="match status" value="1"/>
</dbReference>
<evidence type="ECO:0000313" key="19">
    <source>
        <dbReference type="EMBL" id="EDV23098.1"/>
    </source>
</evidence>